<dbReference type="EMBL" id="FOAF01000004">
    <property type="protein sequence ID" value="SEL87234.1"/>
    <property type="molecule type" value="Genomic_DNA"/>
</dbReference>
<dbReference type="Proteomes" id="UP000199421">
    <property type="component" value="Unassembled WGS sequence"/>
</dbReference>
<dbReference type="AlphaFoldDB" id="A0A1H7TS19"/>
<dbReference type="OrthoDB" id="978976at2"/>
<gene>
    <name evidence="1" type="ORF">SAMN05661044_03650</name>
</gene>
<evidence type="ECO:0000313" key="1">
    <source>
        <dbReference type="EMBL" id="SEL87234.1"/>
    </source>
</evidence>
<accession>A0A1H7TS19</accession>
<reference evidence="2" key="1">
    <citation type="submission" date="2016-10" db="EMBL/GenBank/DDBJ databases">
        <authorList>
            <person name="Varghese N."/>
            <person name="Submissions S."/>
        </authorList>
    </citation>
    <scope>NUCLEOTIDE SEQUENCE [LARGE SCALE GENOMIC DNA]</scope>
    <source>
        <strain evidence="2">DSM 18733</strain>
    </source>
</reference>
<dbReference type="STRING" id="407022.SAMN05661044_03650"/>
<proteinExistence type="predicted"/>
<keyword evidence="2" id="KW-1185">Reference proteome</keyword>
<name>A0A1H7TS19_OLID1</name>
<organism evidence="1 2">
    <name type="scientific">Olivibacter domesticus</name>
    <name type="common">Pseudosphingobacterium domesticum</name>
    <dbReference type="NCBI Taxonomy" id="407022"/>
    <lineage>
        <taxon>Bacteria</taxon>
        <taxon>Pseudomonadati</taxon>
        <taxon>Bacteroidota</taxon>
        <taxon>Sphingobacteriia</taxon>
        <taxon>Sphingobacteriales</taxon>
        <taxon>Sphingobacteriaceae</taxon>
        <taxon>Olivibacter</taxon>
    </lineage>
</organism>
<evidence type="ECO:0000313" key="2">
    <source>
        <dbReference type="Proteomes" id="UP000199421"/>
    </source>
</evidence>
<dbReference type="RefSeq" id="WP_093327037.1">
    <property type="nucleotide sequence ID" value="NZ_FOAF01000004.1"/>
</dbReference>
<protein>
    <submittedName>
        <fullName evidence="1">Uncharacterized protein</fullName>
    </submittedName>
</protein>
<sequence length="332" mass="38084">MPIILYNPFDKFLFDSKTCFLSGLPLSSIDEETHVFPLWLMKEFDLEDKPFKLLDESISTYKKLKLPCAASTIGPLESLENKISSAFLQGYESVKALDKLVLFQWIGKLLYGIVFNEIQIGIRQQLINGEAINFSQALAKKFTNLHYMLQSIIQPIEFENAMPFSINVFEVDNPDNTFSYRDEINTLVFSLRMKNFGITACLQDNGANDIYHEKILKAIAGNKLHAIQFEELCGLYFYSAYLFNRLPEYTILPTDQAIYIEPMSLKGMDARPIFDTFQVKTLGQVLENFWKPWGFSLFEIIKNPEKPMTFLTDDNGNFRSAETIALFKGPAN</sequence>